<dbReference type="Gene3D" id="1.25.40.390">
    <property type="match status" value="1"/>
</dbReference>
<evidence type="ECO:0000313" key="1">
    <source>
        <dbReference type="EMBL" id="MFD2161691.1"/>
    </source>
</evidence>
<name>A0ABW4ZIR0_9SPHI</name>
<organism evidence="1 2">
    <name type="scientific">Paradesertivirga mongoliensis</name>
    <dbReference type="NCBI Taxonomy" id="2100740"/>
    <lineage>
        <taxon>Bacteria</taxon>
        <taxon>Pseudomonadati</taxon>
        <taxon>Bacteroidota</taxon>
        <taxon>Sphingobacteriia</taxon>
        <taxon>Sphingobacteriales</taxon>
        <taxon>Sphingobacteriaceae</taxon>
        <taxon>Paradesertivirga</taxon>
    </lineage>
</organism>
<reference evidence="2" key="1">
    <citation type="journal article" date="2019" name="Int. J. Syst. Evol. Microbiol.">
        <title>The Global Catalogue of Microorganisms (GCM) 10K type strain sequencing project: providing services to taxonomists for standard genome sequencing and annotation.</title>
        <authorList>
            <consortium name="The Broad Institute Genomics Platform"/>
            <consortium name="The Broad Institute Genome Sequencing Center for Infectious Disease"/>
            <person name="Wu L."/>
            <person name="Ma J."/>
        </authorList>
    </citation>
    <scope>NUCLEOTIDE SEQUENCE [LARGE SCALE GENOMIC DNA]</scope>
    <source>
        <strain evidence="2">KCTC 42217</strain>
    </source>
</reference>
<dbReference type="EMBL" id="JBHUHZ010000001">
    <property type="protein sequence ID" value="MFD2161691.1"/>
    <property type="molecule type" value="Genomic_DNA"/>
</dbReference>
<evidence type="ECO:0000313" key="2">
    <source>
        <dbReference type="Proteomes" id="UP001597387"/>
    </source>
</evidence>
<gene>
    <name evidence="1" type="ORF">ACFSJU_04755</name>
</gene>
<dbReference type="Pfam" id="PF12771">
    <property type="entry name" value="SusD-like_2"/>
    <property type="match status" value="1"/>
</dbReference>
<dbReference type="RefSeq" id="WP_255898753.1">
    <property type="nucleotide sequence ID" value="NZ_JAFMZO010000001.1"/>
</dbReference>
<proteinExistence type="predicted"/>
<sequence length="513" mass="57098">MKKVIYSFLAFLLIVTSGCKKDFFDINENPNSPTEESMTPDLILPIVLHQAAKKMATSYDYAAHWTGYWARSGSFGPSNPLENYDLTTSYESNEWVNGSTAVYDPTVSWYNILKDADVMEKRAAATGQTFYVGIAKVIKSIGFMYLVDQYNNVPYSDAFVLGSIQPKYDKGQDIYNDLLAQLDEAVKLFASADVLANTNIQTADIMFEGDALMWRKLANSQRLKLLIHQSEVFGATAPTAELAKITADGSGFLMAGETAAVNPGYNGAEYQLNPFYNAYKKNFSGSTADDFNRANNYVLDKLRSSNDIRYQYYFSPAASPLAGNTYWGYDFGFVDQDPNQPKAGNSSDVAGPGLAKSPSQDQWVFTSVESLFLQAEAKQRGWLSGDPKAAYQDAVRESFTWLGVPNAVATANAYMAQNTPLTNYDHPSNTDKVRFIVMQKYLSLVGINNFEAWVDYRRLGVPTDLPLSESPSRNNRSIPVRLLYPQEEYNYNAPNVAAEGEISAQTSKVFWDK</sequence>
<dbReference type="InterPro" id="IPR011990">
    <property type="entry name" value="TPR-like_helical_dom_sf"/>
</dbReference>
<comment type="caution">
    <text evidence="1">The sequence shown here is derived from an EMBL/GenBank/DDBJ whole genome shotgun (WGS) entry which is preliminary data.</text>
</comment>
<dbReference type="Proteomes" id="UP001597387">
    <property type="component" value="Unassembled WGS sequence"/>
</dbReference>
<keyword evidence="1" id="KW-0449">Lipoprotein</keyword>
<accession>A0ABW4ZIR0</accession>
<dbReference type="PROSITE" id="PS51257">
    <property type="entry name" value="PROKAR_LIPOPROTEIN"/>
    <property type="match status" value="1"/>
</dbReference>
<dbReference type="SUPFAM" id="SSF48452">
    <property type="entry name" value="TPR-like"/>
    <property type="match status" value="1"/>
</dbReference>
<keyword evidence="2" id="KW-1185">Reference proteome</keyword>
<dbReference type="InterPro" id="IPR041662">
    <property type="entry name" value="SusD-like_2"/>
</dbReference>
<protein>
    <submittedName>
        <fullName evidence="1">SusD/RagB family nutrient-binding outer membrane lipoprotein</fullName>
    </submittedName>
</protein>